<dbReference type="Pfam" id="PF18155">
    <property type="entry name" value="pPIWI_RE_Z"/>
    <property type="match status" value="1"/>
</dbReference>
<dbReference type="InterPro" id="IPR055254">
    <property type="entry name" value="pPIWI_RE_Z"/>
</dbReference>
<dbReference type="eggNOG" id="COG1199">
    <property type="taxonomic scope" value="Bacteria"/>
</dbReference>
<dbReference type="EMBL" id="CP015506">
    <property type="protein sequence ID" value="AND41435.1"/>
    <property type="molecule type" value="Genomic_DNA"/>
</dbReference>
<accession>A0A169FW57</accession>
<protein>
    <recommendedName>
        <fullName evidence="1">pPIWI-RE three-gene island domain-containing protein</fullName>
    </recommendedName>
</protein>
<evidence type="ECO:0000313" key="2">
    <source>
        <dbReference type="EMBL" id="AND41435.1"/>
    </source>
</evidence>
<dbReference type="AlphaFoldDB" id="A0A169FW57"/>
<evidence type="ECO:0000259" key="1">
    <source>
        <dbReference type="Pfam" id="PF18155"/>
    </source>
</evidence>
<feature type="domain" description="pPIWI-RE three-gene island" evidence="1">
    <location>
        <begin position="35"/>
        <end position="144"/>
    </location>
</feature>
<reference evidence="2 3" key="1">
    <citation type="submission" date="2016-04" db="EMBL/GenBank/DDBJ databases">
        <title>Complete genome sequence of Bacillus oceanisediminis strain 2691.</title>
        <authorList>
            <person name="Jeong H."/>
            <person name="Kim H.J."/>
            <person name="Lee D.-W."/>
        </authorList>
    </citation>
    <scope>NUCLEOTIDE SEQUENCE [LARGE SCALE GENOMIC DNA]</scope>
    <source>
        <strain evidence="2 3">2691</strain>
    </source>
</reference>
<organism evidence="2 3">
    <name type="scientific">Cytobacillus oceanisediminis 2691</name>
    <dbReference type="NCBI Taxonomy" id="1196031"/>
    <lineage>
        <taxon>Bacteria</taxon>
        <taxon>Bacillati</taxon>
        <taxon>Bacillota</taxon>
        <taxon>Bacilli</taxon>
        <taxon>Bacillales</taxon>
        <taxon>Bacillaceae</taxon>
        <taxon>Cytobacillus</taxon>
    </lineage>
</organism>
<sequence>MFKSFSDVSRGTLEAFSEEVRNLNNEDLSFSPSALKKVLLVELTVYAFEKSFGSEKATIDNVWSVFPNYKSLYPASQDEASIEIIRIFFGSNFSHINWKDTVREYLRLDNFIRMYRLGEDEKFIQKSVSVFTERLTHYKTLLNPKTVMPTSREYPPFLTKDKIDNIYFYSSSDSKKNNIKKYMMTTEGGGKRAVPEHLVKEENILKEQLNELRLPQQRKKVPFEILSTNIDEETWKTTAQYINEFIQANKQLYTDEENSRMRDWTAAADIFKLTPTNPTSNKFLYKDKVSIGGIVGAGKSTFLQLELFRLKQLKAKTAVMTVNVVDTLELVYKLHLVGLKAVPLIGKRNMAQHLKNFIKKVKREAARDYQKNPLSELSLQYVLQFFSGVCTAEILADAKESTGSPCVSLYHHDEQFSCPMFDRCGKYTVERQLADADVWVGTQSAFIHTKPNVLVNPYDFTYAELAYEMMDVIYVDEADSVQEAVDGSFLSQNILLGNKDALFDNSFLAARNTLDKRYDFSSSKTSKEWRHFVNETSKVAHYLYELIQDSAYIRREVKNYAFGHHQLLSKITKSLFKKVKQVAKHPFYETMITVDFPNSNEKGDMSLEKVIRKYIRDIDEVKIYSGNAIEQKKQEQDLTEGLLNKILVKYDYSELSVYTGMKEVEKKQLLLLFQFYIYLINFDSHFKYLLKIKHQVENILGEEIPEISSVFKNVKRFLPFLPYAATGRSFQYFFRETHGGEEGSVGTFRTYDYLAVGRHFLMNFSNLFENITQKRDLLWSLCQEPALLKVQSIIISILTWIICWKQQL</sequence>
<evidence type="ECO:0000313" key="3">
    <source>
        <dbReference type="Proteomes" id="UP000077856"/>
    </source>
</evidence>
<dbReference type="Proteomes" id="UP000077856">
    <property type="component" value="Chromosome"/>
</dbReference>
<dbReference type="KEGG" id="bon:A361_20470"/>
<name>A0A169FW57_9BACI</name>
<dbReference type="STRING" id="1196031.A361_20470"/>
<gene>
    <name evidence="2" type="ORF">A361_20470</name>
</gene>
<proteinExistence type="predicted"/>